<dbReference type="GO" id="GO:0004519">
    <property type="term" value="F:endonuclease activity"/>
    <property type="evidence" value="ECO:0007669"/>
    <property type="project" value="InterPro"/>
</dbReference>
<protein>
    <recommendedName>
        <fullName evidence="2">mRNA interferase toxin HigB</fullName>
    </recommendedName>
</protein>
<comment type="caution">
    <text evidence="1">The sequence shown here is derived from an EMBL/GenBank/DDBJ whole genome shotgun (WGS) entry which is preliminary data.</text>
</comment>
<dbReference type="EMBL" id="VSSQ01129058">
    <property type="protein sequence ID" value="MPN57489.1"/>
    <property type="molecule type" value="Genomic_DNA"/>
</dbReference>
<reference evidence="1" key="1">
    <citation type="submission" date="2019-08" db="EMBL/GenBank/DDBJ databases">
        <authorList>
            <person name="Kucharzyk K."/>
            <person name="Murdoch R.W."/>
            <person name="Higgins S."/>
            <person name="Loffler F."/>
        </authorList>
    </citation>
    <scope>NUCLEOTIDE SEQUENCE</scope>
</reference>
<dbReference type="Pfam" id="PF09907">
    <property type="entry name" value="HigB_toxin"/>
    <property type="match status" value="1"/>
</dbReference>
<proteinExistence type="predicted"/>
<evidence type="ECO:0008006" key="2">
    <source>
        <dbReference type="Google" id="ProtNLM"/>
    </source>
</evidence>
<dbReference type="AlphaFoldDB" id="A0A645J468"/>
<gene>
    <name evidence="1" type="ORF">SDC9_205183</name>
</gene>
<dbReference type="GO" id="GO:0110001">
    <property type="term" value="C:toxin-antitoxin complex"/>
    <property type="evidence" value="ECO:0007669"/>
    <property type="project" value="InterPro"/>
</dbReference>
<sequence>MKIVSHKRLVDFYNLYPDSKLPLEQWYQQTRTADWKCYADIKNDFNSVDSIGNQRYIFNIKGNKYRLVVIIQFTHGYVYIRFVGKHSEYDKTDCCSI</sequence>
<accession>A0A645J468</accession>
<dbReference type="GO" id="GO:0003723">
    <property type="term" value="F:RNA binding"/>
    <property type="evidence" value="ECO:0007669"/>
    <property type="project" value="InterPro"/>
</dbReference>
<name>A0A645J468_9ZZZZ</name>
<evidence type="ECO:0000313" key="1">
    <source>
        <dbReference type="EMBL" id="MPN57489.1"/>
    </source>
</evidence>
<dbReference type="InterPro" id="IPR018669">
    <property type="entry name" value="Toxin_HigB"/>
</dbReference>
<organism evidence="1">
    <name type="scientific">bioreactor metagenome</name>
    <dbReference type="NCBI Taxonomy" id="1076179"/>
    <lineage>
        <taxon>unclassified sequences</taxon>
        <taxon>metagenomes</taxon>
        <taxon>ecological metagenomes</taxon>
    </lineage>
</organism>